<keyword evidence="3" id="KW-1185">Reference proteome</keyword>
<feature type="coiled-coil region" evidence="1">
    <location>
        <begin position="253"/>
        <end position="280"/>
    </location>
</feature>
<sequence length="398" mass="42787">MTSETERSGDVRVTDANANIACASADCKNRATVHLEKGGVGSYYCRECSDRTLTATQQPPATIPNLDNCGTYLAKDNKGQWHYRNHAGTWQAYPGPCQEVAATVSASAYEFDRYINGELMAEGVVIENQRTLSEAMKRASQIAAKGPNGEAPVLVLRPAKQPPTTHKVEDEAVAELEPTPLMDLLAVASGLGARGDERSEKIIRSAVSAVVETVERLTRERDEAMDSAHGWHGQCQSVATILGLHEPEGIGHAESVRDKFDALEAKLTRAEAALAEAEKLIELAHPTMRACGWQLAINAEPEGDGVLEAACTEIEAKFEDYLSRQDRAGDGCAQDLNVRIAGLEKAVAIVRNTALYGAASVGLEFRDRKKAEGASVMATKLAEVVDATIRDTREVGNG</sequence>
<proteinExistence type="predicted"/>
<dbReference type="RefSeq" id="WP_189423603.1">
    <property type="nucleotide sequence ID" value="NZ_BMZE01000001.1"/>
</dbReference>
<name>A0A918RY40_9HYPH</name>
<keyword evidence="1" id="KW-0175">Coiled coil</keyword>
<organism evidence="2 3">
    <name type="scientific">Devosia pacifica</name>
    <dbReference type="NCBI Taxonomy" id="1335967"/>
    <lineage>
        <taxon>Bacteria</taxon>
        <taxon>Pseudomonadati</taxon>
        <taxon>Pseudomonadota</taxon>
        <taxon>Alphaproteobacteria</taxon>
        <taxon>Hyphomicrobiales</taxon>
        <taxon>Devosiaceae</taxon>
        <taxon>Devosia</taxon>
    </lineage>
</organism>
<reference evidence="2" key="2">
    <citation type="submission" date="2020-09" db="EMBL/GenBank/DDBJ databases">
        <authorList>
            <person name="Sun Q."/>
            <person name="Kim S."/>
        </authorList>
    </citation>
    <scope>NUCLEOTIDE SEQUENCE</scope>
    <source>
        <strain evidence="2">KCTC 32437</strain>
    </source>
</reference>
<dbReference type="AlphaFoldDB" id="A0A918RY40"/>
<evidence type="ECO:0000313" key="2">
    <source>
        <dbReference type="EMBL" id="GHA15503.1"/>
    </source>
</evidence>
<reference evidence="2" key="1">
    <citation type="journal article" date="2014" name="Int. J. Syst. Evol. Microbiol.">
        <title>Complete genome sequence of Corynebacterium casei LMG S-19264T (=DSM 44701T), isolated from a smear-ripened cheese.</title>
        <authorList>
            <consortium name="US DOE Joint Genome Institute (JGI-PGF)"/>
            <person name="Walter F."/>
            <person name="Albersmeier A."/>
            <person name="Kalinowski J."/>
            <person name="Ruckert C."/>
        </authorList>
    </citation>
    <scope>NUCLEOTIDE SEQUENCE</scope>
    <source>
        <strain evidence="2">KCTC 32437</strain>
    </source>
</reference>
<accession>A0A918RY40</accession>
<comment type="caution">
    <text evidence="2">The sequence shown here is derived from an EMBL/GenBank/DDBJ whole genome shotgun (WGS) entry which is preliminary data.</text>
</comment>
<dbReference type="Proteomes" id="UP000646579">
    <property type="component" value="Unassembled WGS sequence"/>
</dbReference>
<evidence type="ECO:0000313" key="3">
    <source>
        <dbReference type="Proteomes" id="UP000646579"/>
    </source>
</evidence>
<dbReference type="EMBL" id="BMZE01000001">
    <property type="protein sequence ID" value="GHA15503.1"/>
    <property type="molecule type" value="Genomic_DNA"/>
</dbReference>
<protein>
    <submittedName>
        <fullName evidence="2">Uncharacterized protein</fullName>
    </submittedName>
</protein>
<gene>
    <name evidence="2" type="ORF">GCM10007989_07850</name>
</gene>
<evidence type="ECO:0000256" key="1">
    <source>
        <dbReference type="SAM" id="Coils"/>
    </source>
</evidence>